<dbReference type="OrthoDB" id="4502894at2759"/>
<keyword evidence="3" id="KW-1185">Reference proteome</keyword>
<evidence type="ECO:0000313" key="2">
    <source>
        <dbReference type="EMBL" id="EXJ64551.1"/>
    </source>
</evidence>
<dbReference type="eggNOG" id="ENOG502T0FP">
    <property type="taxonomic scope" value="Eukaryota"/>
</dbReference>
<sequence>MKPIPPRGHDAISYRKAREEKRRRQLEEQQRLATQARLIASQPLLQEVVREARKMPLTTPPGPLSPVSPTNTLPARPGLLQETILEHSEEDDDDSVF</sequence>
<dbReference type="Proteomes" id="UP000019473">
    <property type="component" value="Unassembled WGS sequence"/>
</dbReference>
<dbReference type="RefSeq" id="XP_007753118.1">
    <property type="nucleotide sequence ID" value="XM_007754928.1"/>
</dbReference>
<feature type="compositionally biased region" description="Acidic residues" evidence="1">
    <location>
        <begin position="88"/>
        <end position="97"/>
    </location>
</feature>
<evidence type="ECO:0000313" key="3">
    <source>
        <dbReference type="Proteomes" id="UP000019473"/>
    </source>
</evidence>
<feature type="region of interest" description="Disordered" evidence="1">
    <location>
        <begin position="1"/>
        <end position="29"/>
    </location>
</feature>
<accession>W9WIU8</accession>
<proteinExistence type="predicted"/>
<feature type="region of interest" description="Disordered" evidence="1">
    <location>
        <begin position="56"/>
        <end position="97"/>
    </location>
</feature>
<name>W9WIU8_9EURO</name>
<protein>
    <submittedName>
        <fullName evidence="2">Uncharacterized protein</fullName>
    </submittedName>
</protein>
<comment type="caution">
    <text evidence="2">The sequence shown here is derived from an EMBL/GenBank/DDBJ whole genome shotgun (WGS) entry which is preliminary data.</text>
</comment>
<dbReference type="AlphaFoldDB" id="W9WIU8"/>
<dbReference type="EMBL" id="AMGW01000001">
    <property type="protein sequence ID" value="EXJ64551.1"/>
    <property type="molecule type" value="Genomic_DNA"/>
</dbReference>
<reference evidence="2 3" key="1">
    <citation type="submission" date="2013-03" db="EMBL/GenBank/DDBJ databases">
        <title>The Genome Sequence of Cladophialophora yegresii CBS 114405.</title>
        <authorList>
            <consortium name="The Broad Institute Genomics Platform"/>
            <person name="Cuomo C."/>
            <person name="de Hoog S."/>
            <person name="Gorbushina A."/>
            <person name="Walker B."/>
            <person name="Young S.K."/>
            <person name="Zeng Q."/>
            <person name="Gargeya S."/>
            <person name="Fitzgerald M."/>
            <person name="Haas B."/>
            <person name="Abouelleil A."/>
            <person name="Allen A.W."/>
            <person name="Alvarado L."/>
            <person name="Arachchi H.M."/>
            <person name="Berlin A.M."/>
            <person name="Chapman S.B."/>
            <person name="Gainer-Dewar J."/>
            <person name="Goldberg J."/>
            <person name="Griggs A."/>
            <person name="Gujja S."/>
            <person name="Hansen M."/>
            <person name="Howarth C."/>
            <person name="Imamovic A."/>
            <person name="Ireland A."/>
            <person name="Larimer J."/>
            <person name="McCowan C."/>
            <person name="Murphy C."/>
            <person name="Pearson M."/>
            <person name="Poon T.W."/>
            <person name="Priest M."/>
            <person name="Roberts A."/>
            <person name="Saif S."/>
            <person name="Shea T."/>
            <person name="Sisk P."/>
            <person name="Sykes S."/>
            <person name="Wortman J."/>
            <person name="Nusbaum C."/>
            <person name="Birren B."/>
        </authorList>
    </citation>
    <scope>NUCLEOTIDE SEQUENCE [LARGE SCALE GENOMIC DNA]</scope>
    <source>
        <strain evidence="2 3">CBS 114405</strain>
    </source>
</reference>
<dbReference type="HOGENOM" id="CLU_118668_0_0_1"/>
<organism evidence="2 3">
    <name type="scientific">Cladophialophora yegresii CBS 114405</name>
    <dbReference type="NCBI Taxonomy" id="1182544"/>
    <lineage>
        <taxon>Eukaryota</taxon>
        <taxon>Fungi</taxon>
        <taxon>Dikarya</taxon>
        <taxon>Ascomycota</taxon>
        <taxon>Pezizomycotina</taxon>
        <taxon>Eurotiomycetes</taxon>
        <taxon>Chaetothyriomycetidae</taxon>
        <taxon>Chaetothyriales</taxon>
        <taxon>Herpotrichiellaceae</taxon>
        <taxon>Cladophialophora</taxon>
    </lineage>
</organism>
<feature type="compositionally biased region" description="Basic and acidic residues" evidence="1">
    <location>
        <begin position="7"/>
        <end position="29"/>
    </location>
</feature>
<gene>
    <name evidence="2" type="ORF">A1O7_00887</name>
</gene>
<evidence type="ECO:0000256" key="1">
    <source>
        <dbReference type="SAM" id="MobiDB-lite"/>
    </source>
</evidence>
<dbReference type="VEuPathDB" id="FungiDB:A1O7_00887"/>
<dbReference type="GeneID" id="19175503"/>